<evidence type="ECO:0000313" key="2">
    <source>
        <dbReference type="Proteomes" id="UP000602510"/>
    </source>
</evidence>
<keyword evidence="2" id="KW-1185">Reference proteome</keyword>
<organism evidence="1 2">
    <name type="scientific">Phytophthora infestans</name>
    <name type="common">Potato late blight agent</name>
    <name type="synonym">Botrytis infestans</name>
    <dbReference type="NCBI Taxonomy" id="4787"/>
    <lineage>
        <taxon>Eukaryota</taxon>
        <taxon>Sar</taxon>
        <taxon>Stramenopiles</taxon>
        <taxon>Oomycota</taxon>
        <taxon>Peronosporomycetes</taxon>
        <taxon>Peronosporales</taxon>
        <taxon>Peronosporaceae</taxon>
        <taxon>Phytophthora</taxon>
    </lineage>
</organism>
<dbReference type="EMBL" id="WSZM01000055">
    <property type="protein sequence ID" value="KAF4045229.1"/>
    <property type="molecule type" value="Genomic_DNA"/>
</dbReference>
<name>A0A833W761_PHYIN</name>
<gene>
    <name evidence="1" type="ORF">GN244_ATG02613</name>
</gene>
<dbReference type="Proteomes" id="UP000602510">
    <property type="component" value="Unassembled WGS sequence"/>
</dbReference>
<protein>
    <submittedName>
        <fullName evidence="1">Uncharacterized protein</fullName>
    </submittedName>
</protein>
<reference evidence="1" key="1">
    <citation type="submission" date="2020-04" db="EMBL/GenBank/DDBJ databases">
        <title>Hybrid Assembly of Korean Phytophthora infestans isolates.</title>
        <authorList>
            <person name="Prokchorchik M."/>
            <person name="Lee Y."/>
            <person name="Seo J."/>
            <person name="Cho J.-H."/>
            <person name="Park Y.-E."/>
            <person name="Jang D.-C."/>
            <person name="Im J.-S."/>
            <person name="Choi J.-G."/>
            <person name="Park H.-J."/>
            <person name="Lee G.-B."/>
            <person name="Lee Y.-G."/>
            <person name="Hong S.-Y."/>
            <person name="Cho K."/>
            <person name="Sohn K.H."/>
        </authorList>
    </citation>
    <scope>NUCLEOTIDE SEQUENCE</scope>
    <source>
        <strain evidence="1">KR_1_A1</strain>
    </source>
</reference>
<accession>A0A833W761</accession>
<proteinExistence type="predicted"/>
<dbReference type="AlphaFoldDB" id="A0A833W761"/>
<evidence type="ECO:0000313" key="1">
    <source>
        <dbReference type="EMBL" id="KAF4045229.1"/>
    </source>
</evidence>
<comment type="caution">
    <text evidence="1">The sequence shown here is derived from an EMBL/GenBank/DDBJ whole genome shotgun (WGS) entry which is preliminary data.</text>
</comment>
<sequence length="247" mass="28387">MGVNMTATGKFLKLGEKRKKKHQGTQKRYLQQPEDTLIFLDINLQYLRDHIEKLEQRYQHLRALVQPSQAANDQTTRLYAGYDGPSVVLNAEYGPEAILQHWFFVGYFDDVDVELNRWETTDGKSLVATTTTSVTISKHTLRSVFPHLRTTDNSDRNGKLAEKLLNQRLVMRGSTCFEWDASTGRVAKVISQSDMLTPMLKLLNDNMVDVSRVFEQALISSEFQWKPMLYYNAYPLRSSSSPVSTHY</sequence>